<dbReference type="SMART" id="SM00530">
    <property type="entry name" value="HTH_XRE"/>
    <property type="match status" value="1"/>
</dbReference>
<gene>
    <name evidence="2" type="ORF">H9Y05_05200</name>
</gene>
<dbReference type="CDD" id="cd00093">
    <property type="entry name" value="HTH_XRE"/>
    <property type="match status" value="1"/>
</dbReference>
<accession>A0A8J6PNR8</accession>
<sequence length="77" mass="8927">MPVEFENSREILPKIGDKIRKLRMSKNLSQSQLAFEVGTTLRQIQRIEVGTVNAGILYYIQIAKVLDIEFHDFFESL</sequence>
<reference evidence="2" key="1">
    <citation type="submission" date="2020-09" db="EMBL/GenBank/DDBJ databases">
        <title>Taishania pollutisoli gen. nov., sp. nov., Isolated from Tetrabromobisphenol A-Contaminated Soil.</title>
        <authorList>
            <person name="Chen Q."/>
        </authorList>
    </citation>
    <scope>NUCLEOTIDE SEQUENCE</scope>
    <source>
        <strain evidence="2">CZZ-1</strain>
    </source>
</reference>
<dbReference type="Gene3D" id="1.10.260.40">
    <property type="entry name" value="lambda repressor-like DNA-binding domains"/>
    <property type="match status" value="1"/>
</dbReference>
<dbReference type="Proteomes" id="UP000652681">
    <property type="component" value="Unassembled WGS sequence"/>
</dbReference>
<feature type="domain" description="HTH cro/C1-type" evidence="1">
    <location>
        <begin position="19"/>
        <end position="73"/>
    </location>
</feature>
<dbReference type="AlphaFoldDB" id="A0A8J6PNR8"/>
<proteinExistence type="predicted"/>
<dbReference type="RefSeq" id="WP_163490700.1">
    <property type="nucleotide sequence ID" value="NZ_JACVEL010000002.1"/>
</dbReference>
<evidence type="ECO:0000259" key="1">
    <source>
        <dbReference type="PROSITE" id="PS50943"/>
    </source>
</evidence>
<keyword evidence="3" id="KW-1185">Reference proteome</keyword>
<dbReference type="SUPFAM" id="SSF47413">
    <property type="entry name" value="lambda repressor-like DNA-binding domains"/>
    <property type="match status" value="1"/>
</dbReference>
<dbReference type="InterPro" id="IPR010982">
    <property type="entry name" value="Lambda_DNA-bd_dom_sf"/>
</dbReference>
<evidence type="ECO:0000313" key="3">
    <source>
        <dbReference type="Proteomes" id="UP000652681"/>
    </source>
</evidence>
<dbReference type="GO" id="GO:0003677">
    <property type="term" value="F:DNA binding"/>
    <property type="evidence" value="ECO:0007669"/>
    <property type="project" value="InterPro"/>
</dbReference>
<name>A0A8J6PNR8_9FLAO</name>
<organism evidence="2 3">
    <name type="scientific">Taishania pollutisoli</name>
    <dbReference type="NCBI Taxonomy" id="2766479"/>
    <lineage>
        <taxon>Bacteria</taxon>
        <taxon>Pseudomonadati</taxon>
        <taxon>Bacteroidota</taxon>
        <taxon>Flavobacteriia</taxon>
        <taxon>Flavobacteriales</taxon>
        <taxon>Crocinitomicaceae</taxon>
        <taxon>Taishania</taxon>
    </lineage>
</organism>
<dbReference type="PROSITE" id="PS50943">
    <property type="entry name" value="HTH_CROC1"/>
    <property type="match status" value="1"/>
</dbReference>
<dbReference type="EMBL" id="JACVEL010000002">
    <property type="protein sequence ID" value="MBC9811868.1"/>
    <property type="molecule type" value="Genomic_DNA"/>
</dbReference>
<protein>
    <submittedName>
        <fullName evidence="2">Helix-turn-helix transcriptional regulator</fullName>
    </submittedName>
</protein>
<evidence type="ECO:0000313" key="2">
    <source>
        <dbReference type="EMBL" id="MBC9811868.1"/>
    </source>
</evidence>
<comment type="caution">
    <text evidence="2">The sequence shown here is derived from an EMBL/GenBank/DDBJ whole genome shotgun (WGS) entry which is preliminary data.</text>
</comment>
<dbReference type="InterPro" id="IPR001387">
    <property type="entry name" value="Cro/C1-type_HTH"/>
</dbReference>
<dbReference type="Pfam" id="PF01381">
    <property type="entry name" value="HTH_3"/>
    <property type="match status" value="1"/>
</dbReference>